<feature type="compositionally biased region" description="Basic and acidic residues" evidence="1">
    <location>
        <begin position="72"/>
        <end position="82"/>
    </location>
</feature>
<dbReference type="VEuPathDB" id="PiroplasmaDB:TpMuguga_02g00185"/>
<protein>
    <submittedName>
        <fullName evidence="3">Uncharacterized protein</fullName>
    </submittedName>
</protein>
<feature type="compositionally biased region" description="Acidic residues" evidence="1">
    <location>
        <begin position="283"/>
        <end position="294"/>
    </location>
</feature>
<feature type="compositionally biased region" description="Polar residues" evidence="1">
    <location>
        <begin position="47"/>
        <end position="56"/>
    </location>
</feature>
<comment type="caution">
    <text evidence="3">The sequence shown here is derived from an EMBL/GenBank/DDBJ whole genome shotgun (WGS) entry which is preliminary data.</text>
</comment>
<dbReference type="Proteomes" id="UP000001949">
    <property type="component" value="Unassembled WGS sequence"/>
</dbReference>
<evidence type="ECO:0000313" key="3">
    <source>
        <dbReference type="EMBL" id="EAN32466.1"/>
    </source>
</evidence>
<dbReference type="InParanoid" id="Q4N5V7"/>
<feature type="region of interest" description="Disordered" evidence="1">
    <location>
        <begin position="265"/>
        <end position="303"/>
    </location>
</feature>
<dbReference type="AlphaFoldDB" id="Q4N5V7"/>
<organism evidence="3 4">
    <name type="scientific">Theileria parva</name>
    <name type="common">East coast fever infection agent</name>
    <dbReference type="NCBI Taxonomy" id="5875"/>
    <lineage>
        <taxon>Eukaryota</taxon>
        <taxon>Sar</taxon>
        <taxon>Alveolata</taxon>
        <taxon>Apicomplexa</taxon>
        <taxon>Aconoidasida</taxon>
        <taxon>Piroplasmida</taxon>
        <taxon>Theileriidae</taxon>
        <taxon>Theileria</taxon>
    </lineage>
</organism>
<evidence type="ECO:0000313" key="4">
    <source>
        <dbReference type="Proteomes" id="UP000001949"/>
    </source>
</evidence>
<dbReference type="KEGG" id="tpv:TP02_0185"/>
<proteinExistence type="predicted"/>
<dbReference type="GeneID" id="3501752"/>
<evidence type="ECO:0000256" key="2">
    <source>
        <dbReference type="SAM" id="SignalP"/>
    </source>
</evidence>
<feature type="region of interest" description="Disordered" evidence="1">
    <location>
        <begin position="34"/>
        <end position="82"/>
    </location>
</feature>
<dbReference type="RefSeq" id="XP_764749.1">
    <property type="nucleotide sequence ID" value="XM_759656.1"/>
</dbReference>
<sequence length="768" mass="88256">MNFQPVVRNFKYFLGFIILFVALISECGPTNKHLQEDNGPGLISEQGEGSTRSLKTNPERQNKPINLVSESKGSKYDDYSSDEEKADHTQSKLIVQKFDFIVSIFPDKNTESYKKYEHKLLTDILTKLADGFSRASIDEGGPFVYFNINTTYDNLVEFRRQMVNALLYIDEKMKDESSFFFKVFNQILDNVPIFEIINEIQSENQQFYSLFPTNSEGLVWDLNLDDLEVVTEPPESAENLQPYSEVDQSYTKPAISYSQAIQSTTINSTNDNSNGSSATITPDSDEDNFMDVEYDNSGSQKGKQIPLNQGINLGSEFNKNVPSTSKNDRYLLAFLEDLENTFKPGELGENLGDKGEGDVNYWNQHLYSNPELFEPNNYYELGTGSEEIKKFLTFLKEGFVPSVHPFRSPLAQAMTAAMIIMQETGIVDFLAEHFKMKRVKTKFLFNMLFEEKSKKDLYIKDVRILDKIQLDTIYEYNGFKNLKRNVHPEVTIGGEELRDAAITFSSKLFPKIELSPEECAADNYKQNCVLKEFLRKSSLIESTDETEYSDLEDVLKRGKLMVLVYPNTYSEYSSFIDKFSKAFHHRVLTVAMEIIRRRYCNFGSDAIEIEYVTSKSPVKDLLDKKGHMTGMNFMIEDPYPSKILFGTETVTLGVPILSYNTFIVVHRKHKLKNLEDWYRYINRKDHENKVILTNYSAGSLLFSNARHFKILSISIQKAVVVPFKLMDEHKPAAGVFWGIYHCSMGNPNYVCIHLPYNINQAPRFRAHY</sequence>
<keyword evidence="4" id="KW-1185">Reference proteome</keyword>
<accession>Q4N5V7</accession>
<keyword evidence="2" id="KW-0732">Signal</keyword>
<reference evidence="3 4" key="1">
    <citation type="journal article" date="2005" name="Science">
        <title>Genome sequence of Theileria parva, a bovine pathogen that transforms lymphocytes.</title>
        <authorList>
            <person name="Gardner M.J."/>
            <person name="Bishop R."/>
            <person name="Shah T."/>
            <person name="de Villiers E.P."/>
            <person name="Carlton J.M."/>
            <person name="Hall N."/>
            <person name="Ren Q."/>
            <person name="Paulsen I.T."/>
            <person name="Pain A."/>
            <person name="Berriman M."/>
            <person name="Wilson R.J.M."/>
            <person name="Sato S."/>
            <person name="Ralph S.A."/>
            <person name="Mann D.J."/>
            <person name="Xiong Z."/>
            <person name="Shallom S.J."/>
            <person name="Weidman J."/>
            <person name="Jiang L."/>
            <person name="Lynn J."/>
            <person name="Weaver B."/>
            <person name="Shoaibi A."/>
            <person name="Domingo A.R."/>
            <person name="Wasawo D."/>
            <person name="Crabtree J."/>
            <person name="Wortman J.R."/>
            <person name="Haas B."/>
            <person name="Angiuoli S.V."/>
            <person name="Creasy T.H."/>
            <person name="Lu C."/>
            <person name="Suh B."/>
            <person name="Silva J.C."/>
            <person name="Utterback T.R."/>
            <person name="Feldblyum T.V."/>
            <person name="Pertea M."/>
            <person name="Allen J."/>
            <person name="Nierman W.C."/>
            <person name="Taracha E.L.N."/>
            <person name="Salzberg S.L."/>
            <person name="White O.R."/>
            <person name="Fitzhugh H.A."/>
            <person name="Morzaria S."/>
            <person name="Venter J.C."/>
            <person name="Fraser C.M."/>
            <person name="Nene V."/>
        </authorList>
    </citation>
    <scope>NUCLEOTIDE SEQUENCE [LARGE SCALE GENOMIC DNA]</scope>
    <source>
        <strain evidence="3 4">Muguga</strain>
    </source>
</reference>
<gene>
    <name evidence="3" type="ordered locus">TP02_0185</name>
</gene>
<dbReference type="OMA" id="KKGHMTG"/>
<feature type="chain" id="PRO_5004241588" evidence="2">
    <location>
        <begin position="30"/>
        <end position="768"/>
    </location>
</feature>
<name>Q4N5V7_THEPA</name>
<feature type="signal peptide" evidence="2">
    <location>
        <begin position="1"/>
        <end position="29"/>
    </location>
</feature>
<dbReference type="eggNOG" id="ENOG502TNA6">
    <property type="taxonomic scope" value="Eukaryota"/>
</dbReference>
<evidence type="ECO:0000256" key="1">
    <source>
        <dbReference type="SAM" id="MobiDB-lite"/>
    </source>
</evidence>
<dbReference type="EMBL" id="AAGK01000002">
    <property type="protein sequence ID" value="EAN32466.1"/>
    <property type="molecule type" value="Genomic_DNA"/>
</dbReference>
<feature type="compositionally biased region" description="Low complexity" evidence="1">
    <location>
        <begin position="265"/>
        <end position="279"/>
    </location>
</feature>